<feature type="region of interest" description="Disordered" evidence="5">
    <location>
        <begin position="587"/>
        <end position="609"/>
    </location>
</feature>
<evidence type="ECO:0000259" key="6">
    <source>
        <dbReference type="PROSITE" id="PS51123"/>
    </source>
</evidence>
<accession>A0ABS2SIT1</accession>
<feature type="region of interest" description="Disordered" evidence="5">
    <location>
        <begin position="42"/>
        <end position="66"/>
    </location>
</feature>
<keyword evidence="2 4" id="KW-0472">Membrane</keyword>
<evidence type="ECO:0000256" key="4">
    <source>
        <dbReference type="PROSITE-ProRule" id="PRU00473"/>
    </source>
</evidence>
<dbReference type="InterPro" id="IPR036737">
    <property type="entry name" value="OmpA-like_sf"/>
</dbReference>
<evidence type="ECO:0000313" key="8">
    <source>
        <dbReference type="Proteomes" id="UP000809290"/>
    </source>
</evidence>
<dbReference type="CDD" id="cd07185">
    <property type="entry name" value="OmpA_C-like"/>
    <property type="match status" value="1"/>
</dbReference>
<evidence type="ECO:0000256" key="2">
    <source>
        <dbReference type="ARBA" id="ARBA00023136"/>
    </source>
</evidence>
<keyword evidence="3" id="KW-0998">Cell outer membrane</keyword>
<sequence length="609" mass="65064">MISSPLFPHSRKSPAQKIVVMTFALILCVMLAACNPFAPKGGSGSNGGDGQQPPAPEVVEDDGFWRPNTLGAPLAKTVVERPTDDGLAKARLEVVSLDSDGTSVRMVAAWLPPVEGKHLSPDELRSQKGRSNRVPWTRLADFDAKQVIEPYQGTPESADGSFKNPPQPKDLPATDEIGRNSDCVCSYGPQEIKKTSTAPKSLRLFYADFPAPESDDVSVLFGDNAAVLEGVSVSQDKKFDVPELVDFSFIKNGQNALPDEYGSGAIGQRRIPMDVNTESVTDASVSDRGETSALNVSSDVLFEFDSDKLNKDAQKAIDSVTEELKKSAQGQKVVVEGHTDDEGNEGYNQGLSERRAESVKKAVEPKLSGAGIQLETKGFGETKPIAPNRDGKGNPIKKNQAKNRRVSFNFKPQGQIDANVDTGKKVNDLPEMKSATSNGGLTAGVLPTPKGGSTPELNFDVKALEEQGDFLKLTVDVSTASGQDDKSAFSQQDSKVETMPFGQNFTAQYPATPSLGNVALWDKTTNMMATTVTAGPGNCLCSQTMSPVDYTVARGEPIEMFAFFPKASMESDELIIRVADTAQIKVNRAQTGASTSQTSTPQGSSSPQG</sequence>
<dbReference type="SUPFAM" id="SSF103088">
    <property type="entry name" value="OmpA-like"/>
    <property type="match status" value="1"/>
</dbReference>
<feature type="region of interest" description="Disordered" evidence="5">
    <location>
        <begin position="152"/>
        <end position="179"/>
    </location>
</feature>
<gene>
    <name evidence="7" type="ORF">JOE56_000868</name>
</gene>
<feature type="compositionally biased region" description="Low complexity" evidence="5">
    <location>
        <begin position="589"/>
        <end position="609"/>
    </location>
</feature>
<dbReference type="InterPro" id="IPR050330">
    <property type="entry name" value="Bact_OuterMem_StrucFunc"/>
</dbReference>
<evidence type="ECO:0000256" key="1">
    <source>
        <dbReference type="ARBA" id="ARBA00004442"/>
    </source>
</evidence>
<reference evidence="7 8" key="1">
    <citation type="submission" date="2021-01" db="EMBL/GenBank/DDBJ databases">
        <title>Sequencing the genomes of 1000 actinobacteria strains.</title>
        <authorList>
            <person name="Klenk H.-P."/>
        </authorList>
    </citation>
    <scope>NUCLEOTIDE SEQUENCE [LARGE SCALE GENOMIC DNA]</scope>
    <source>
        <strain evidence="7 8">DSM 13657</strain>
    </source>
</reference>
<feature type="region of interest" description="Disordered" evidence="5">
    <location>
        <begin position="433"/>
        <end position="452"/>
    </location>
</feature>
<dbReference type="Pfam" id="PF00691">
    <property type="entry name" value="OmpA"/>
    <property type="match status" value="1"/>
</dbReference>
<dbReference type="Proteomes" id="UP000809290">
    <property type="component" value="Unassembled WGS sequence"/>
</dbReference>
<dbReference type="Gene3D" id="3.30.1330.60">
    <property type="entry name" value="OmpA-like domain"/>
    <property type="match status" value="1"/>
</dbReference>
<evidence type="ECO:0000313" key="7">
    <source>
        <dbReference type="EMBL" id="MBM7816174.1"/>
    </source>
</evidence>
<dbReference type="PANTHER" id="PTHR30329">
    <property type="entry name" value="STATOR ELEMENT OF FLAGELLAR MOTOR COMPLEX"/>
    <property type="match status" value="1"/>
</dbReference>
<protein>
    <submittedName>
        <fullName evidence="7">Outer membrane protein OmpA-like peptidoglycan-associated protein</fullName>
    </submittedName>
</protein>
<comment type="caution">
    <text evidence="7">The sequence shown here is derived from an EMBL/GenBank/DDBJ whole genome shotgun (WGS) entry which is preliminary data.</text>
</comment>
<comment type="subcellular location">
    <subcellularLocation>
        <location evidence="1">Cell outer membrane</location>
    </subcellularLocation>
</comment>
<dbReference type="PANTHER" id="PTHR30329:SF21">
    <property type="entry name" value="LIPOPROTEIN YIAD-RELATED"/>
    <property type="match status" value="1"/>
</dbReference>
<dbReference type="InterPro" id="IPR006664">
    <property type="entry name" value="OMP_bac"/>
</dbReference>
<evidence type="ECO:0000256" key="3">
    <source>
        <dbReference type="ARBA" id="ARBA00023237"/>
    </source>
</evidence>
<proteinExistence type="predicted"/>
<organism evidence="7 8">
    <name type="scientific">Brevibacterium paucivorans</name>
    <dbReference type="NCBI Taxonomy" id="170994"/>
    <lineage>
        <taxon>Bacteria</taxon>
        <taxon>Bacillati</taxon>
        <taxon>Actinomycetota</taxon>
        <taxon>Actinomycetes</taxon>
        <taxon>Micrococcales</taxon>
        <taxon>Brevibacteriaceae</taxon>
        <taxon>Brevibacterium</taxon>
    </lineage>
</organism>
<name>A0ABS2SIT1_9MICO</name>
<dbReference type="PRINTS" id="PR01021">
    <property type="entry name" value="OMPADOMAIN"/>
</dbReference>
<dbReference type="RefSeq" id="WP_239530364.1">
    <property type="nucleotide sequence ID" value="NZ_JAFBCP010000001.1"/>
</dbReference>
<keyword evidence="8" id="KW-1185">Reference proteome</keyword>
<dbReference type="EMBL" id="JAFBCP010000001">
    <property type="protein sequence ID" value="MBM7816174.1"/>
    <property type="molecule type" value="Genomic_DNA"/>
</dbReference>
<dbReference type="PROSITE" id="PS51123">
    <property type="entry name" value="OMPA_2"/>
    <property type="match status" value="1"/>
</dbReference>
<evidence type="ECO:0000256" key="5">
    <source>
        <dbReference type="SAM" id="MobiDB-lite"/>
    </source>
</evidence>
<feature type="domain" description="OmpA-like" evidence="6">
    <location>
        <begin position="289"/>
        <end position="414"/>
    </location>
</feature>
<dbReference type="InterPro" id="IPR006665">
    <property type="entry name" value="OmpA-like"/>
</dbReference>
<feature type="region of interest" description="Disordered" evidence="5">
    <location>
        <begin position="329"/>
        <end position="357"/>
    </location>
</feature>